<evidence type="ECO:0000313" key="1">
    <source>
        <dbReference type="EMBL" id="EHM41854.1"/>
    </source>
</evidence>
<dbReference type="AlphaFoldDB" id="G9YUN8"/>
<dbReference type="InterPro" id="IPR022476">
    <property type="entry name" value="Spore_YabP/YqfC"/>
</dbReference>
<dbReference type="PATRIC" id="fig|411475.3.peg.2810"/>
<protein>
    <submittedName>
        <fullName evidence="1">Sporulation protein YabP</fullName>
    </submittedName>
</protein>
<evidence type="ECO:0000313" key="2">
    <source>
        <dbReference type="Proteomes" id="UP000004459"/>
    </source>
</evidence>
<dbReference type="GO" id="GO:0030435">
    <property type="term" value="P:sporulation resulting in formation of a cellular spore"/>
    <property type="evidence" value="ECO:0007669"/>
    <property type="project" value="InterPro"/>
</dbReference>
<dbReference type="EMBL" id="AGCK01000261">
    <property type="protein sequence ID" value="EHM41854.1"/>
    <property type="molecule type" value="Genomic_DNA"/>
</dbReference>
<reference evidence="1 2" key="1">
    <citation type="submission" date="2011-08" db="EMBL/GenBank/DDBJ databases">
        <authorList>
            <person name="Weinstock G."/>
            <person name="Sodergren E."/>
            <person name="Clifton S."/>
            <person name="Fulton L."/>
            <person name="Fulton B."/>
            <person name="Courtney L."/>
            <person name="Fronick C."/>
            <person name="Harrison M."/>
            <person name="Strong C."/>
            <person name="Farmer C."/>
            <person name="Delahaunty K."/>
            <person name="Markovic C."/>
            <person name="Hall O."/>
            <person name="Minx P."/>
            <person name="Tomlinson C."/>
            <person name="Mitreva M."/>
            <person name="Hou S."/>
            <person name="Chen J."/>
            <person name="Wollam A."/>
            <person name="Pepin K.H."/>
            <person name="Johnson M."/>
            <person name="Bhonagiri V."/>
            <person name="Zhang X."/>
            <person name="Suruliraj S."/>
            <person name="Warren W."/>
            <person name="Chinwalla A."/>
            <person name="Mardis E.R."/>
            <person name="Wilson R.K."/>
        </authorList>
    </citation>
    <scope>NUCLEOTIDE SEQUENCE [LARGE SCALE GENOMIC DNA]</scope>
    <source>
        <strain evidence="1 2">ATCC 29863</strain>
    </source>
</reference>
<gene>
    <name evidence="1" type="ORF">HMPREF0372_03252</name>
</gene>
<accession>G9YUN8</accession>
<organism evidence="1 2">
    <name type="scientific">Flavonifractor plautii ATCC 29863</name>
    <dbReference type="NCBI Taxonomy" id="411475"/>
    <lineage>
        <taxon>Bacteria</taxon>
        <taxon>Bacillati</taxon>
        <taxon>Bacillota</taxon>
        <taxon>Clostridia</taxon>
        <taxon>Eubacteriales</taxon>
        <taxon>Oscillospiraceae</taxon>
        <taxon>Flavonifractor</taxon>
    </lineage>
</organism>
<dbReference type="Proteomes" id="UP000004459">
    <property type="component" value="Unassembled WGS sequence"/>
</dbReference>
<dbReference type="HOGENOM" id="CLU_168343_3_0_9"/>
<comment type="caution">
    <text evidence="1">The sequence shown here is derived from an EMBL/GenBank/DDBJ whole genome shotgun (WGS) entry which is preliminary data.</text>
</comment>
<proteinExistence type="predicted"/>
<name>G9YUN8_FLAPL</name>
<dbReference type="NCBIfam" id="TIGR02892">
    <property type="entry name" value="spore_yabP"/>
    <property type="match status" value="1"/>
</dbReference>
<sequence>MERRGRAMPYEENRPRAEAAHHIILEEREQLSVSGVEEVESFDENTIVMLTNRGTLIVRGEELHIEKLSLDGGDLKVEGTIDSLTYEDSGRDRAGGLFARLFR</sequence>
<dbReference type="InterPro" id="IPR012504">
    <property type="entry name" value="Spore_YabP"/>
</dbReference>
<dbReference type="Gene3D" id="2.60.40.2000">
    <property type="match status" value="1"/>
</dbReference>
<dbReference type="InterPro" id="IPR038705">
    <property type="entry name" value="YabP_sf"/>
</dbReference>
<dbReference type="STRING" id="292800.A4U99_16690"/>
<dbReference type="Pfam" id="PF07873">
    <property type="entry name" value="YabP"/>
    <property type="match status" value="1"/>
</dbReference>
<dbReference type="PIRSF" id="PIRSF011576">
    <property type="entry name" value="YabP"/>
    <property type="match status" value="1"/>
</dbReference>